<comment type="caution">
    <text evidence="1">The sequence shown here is derived from an EMBL/GenBank/DDBJ whole genome shotgun (WGS) entry which is preliminary data.</text>
</comment>
<dbReference type="RefSeq" id="WP_170021377.1">
    <property type="nucleotide sequence ID" value="NZ_JABCSC020000002.1"/>
</dbReference>
<accession>A0ABX2IIQ0</accession>
<protein>
    <submittedName>
        <fullName evidence="1">Uncharacterized protein</fullName>
    </submittedName>
</protein>
<evidence type="ECO:0000313" key="1">
    <source>
        <dbReference type="EMBL" id="NSL54867.1"/>
    </source>
</evidence>
<proteinExistence type="predicted"/>
<evidence type="ECO:0000313" key="2">
    <source>
        <dbReference type="Proteomes" id="UP000778523"/>
    </source>
</evidence>
<name>A0ABX2IIQ0_9RHOO</name>
<organism evidence="1 2">
    <name type="scientific">Uliginosibacterium aquaticum</name>
    <dbReference type="NCBI Taxonomy" id="2731212"/>
    <lineage>
        <taxon>Bacteria</taxon>
        <taxon>Pseudomonadati</taxon>
        <taxon>Pseudomonadota</taxon>
        <taxon>Betaproteobacteria</taxon>
        <taxon>Rhodocyclales</taxon>
        <taxon>Zoogloeaceae</taxon>
        <taxon>Uliginosibacterium</taxon>
    </lineage>
</organism>
<keyword evidence="2" id="KW-1185">Reference proteome</keyword>
<dbReference type="EMBL" id="JABCSC020000002">
    <property type="protein sequence ID" value="NSL54867.1"/>
    <property type="molecule type" value="Genomic_DNA"/>
</dbReference>
<reference evidence="1 2" key="1">
    <citation type="submission" date="2020-06" db="EMBL/GenBank/DDBJ databases">
        <title>Draft genome of Uliginosibacterium sp. IMCC34675.</title>
        <authorList>
            <person name="Song J."/>
        </authorList>
    </citation>
    <scope>NUCLEOTIDE SEQUENCE [LARGE SCALE GENOMIC DNA]</scope>
    <source>
        <strain evidence="1 2">IMCC34675</strain>
    </source>
</reference>
<sequence length="148" mass="15958">MSDLLQTNRVILAHFDSYSAALLFARWEHGLLGPAALPVTATPAAAPAQIAPEHQGAAVLQAAIVHYGLNPAEVTRMEDFDAWYQEEGQLIRVHVLRFTGFEAPVELIAEQGGVMRAISALRGAAMSELLLLREVFNILVGGAQRATT</sequence>
<gene>
    <name evidence="1" type="ORF">HJ583_007510</name>
</gene>
<dbReference type="Proteomes" id="UP000778523">
    <property type="component" value="Unassembled WGS sequence"/>
</dbReference>